<feature type="transmembrane region" description="Helical" evidence="11">
    <location>
        <begin position="150"/>
        <end position="171"/>
    </location>
</feature>
<evidence type="ECO:0000256" key="1">
    <source>
        <dbReference type="ARBA" id="ARBA00004141"/>
    </source>
</evidence>
<evidence type="ECO:0000256" key="2">
    <source>
        <dbReference type="ARBA" id="ARBA00008130"/>
    </source>
</evidence>
<dbReference type="EMBL" id="JAPQKH010000003">
    <property type="protein sequence ID" value="KAJ5109487.1"/>
    <property type="molecule type" value="Genomic_DNA"/>
</dbReference>
<sequence length="300" mass="32490">MFVPADFDHFPIASPTSSVLPIPTVIPGAPQIQELHATGQRTLWVVTVLMGISSLAFYSLGSRVPLSKRVYHTLSALITTISFITYLALATGQGISWKHDEIVSTHKHVPNTTDDVFRQVLWLRYVNWALTTPLILTNFALISGLPGAHLISAIAANWVMLAAGILGSFAGHTSARWGWLTLACISFLATLHHAGFHAQRAAQGKDALLRRFFGAFSGSAFVVFALFPVVLAIGALALKINVDTETVLFAIHDIFTQGLLGYWLVLSHDNAQGTTLHVDGFWSHGIGNEGAIRIEDEEGA</sequence>
<feature type="transmembrane region" description="Helical" evidence="11">
    <location>
        <begin position="43"/>
        <end position="61"/>
    </location>
</feature>
<dbReference type="SMART" id="SM01021">
    <property type="entry name" value="Bac_rhodopsin"/>
    <property type="match status" value="1"/>
</dbReference>
<evidence type="ECO:0000256" key="6">
    <source>
        <dbReference type="ARBA" id="ARBA00022925"/>
    </source>
</evidence>
<evidence type="ECO:0000256" key="8">
    <source>
        <dbReference type="ARBA" id="ARBA00022991"/>
    </source>
</evidence>
<dbReference type="PRINTS" id="PR00251">
    <property type="entry name" value="BACTRLOPSIN"/>
</dbReference>
<dbReference type="Pfam" id="PF01036">
    <property type="entry name" value="Bac_rhodopsin"/>
    <property type="match status" value="1"/>
</dbReference>
<feature type="transmembrane region" description="Helical" evidence="11">
    <location>
        <begin position="125"/>
        <end position="143"/>
    </location>
</feature>
<dbReference type="PANTHER" id="PTHR28286">
    <property type="match status" value="1"/>
</dbReference>
<comment type="caution">
    <text evidence="12">The sequence shown here is derived from an EMBL/GenBank/DDBJ whole genome shotgun (WGS) entry which is preliminary data.</text>
</comment>
<dbReference type="AlphaFoldDB" id="A0A9W9KL86"/>
<proteinExistence type="inferred from homology"/>
<keyword evidence="7 11" id="KW-1133">Transmembrane helix</keyword>
<evidence type="ECO:0008006" key="14">
    <source>
        <dbReference type="Google" id="ProtNLM"/>
    </source>
</evidence>
<dbReference type="Gene3D" id="1.20.1070.10">
    <property type="entry name" value="Rhodopsin 7-helix transmembrane proteins"/>
    <property type="match status" value="1"/>
</dbReference>
<dbReference type="OrthoDB" id="10261467at2759"/>
<evidence type="ECO:0000256" key="7">
    <source>
        <dbReference type="ARBA" id="ARBA00022989"/>
    </source>
</evidence>
<keyword evidence="6" id="KW-0681">Retinal protein</keyword>
<organism evidence="12 13">
    <name type="scientific">Penicillium angulare</name>
    <dbReference type="NCBI Taxonomy" id="116970"/>
    <lineage>
        <taxon>Eukaryota</taxon>
        <taxon>Fungi</taxon>
        <taxon>Dikarya</taxon>
        <taxon>Ascomycota</taxon>
        <taxon>Pezizomycotina</taxon>
        <taxon>Eurotiomycetes</taxon>
        <taxon>Eurotiomycetidae</taxon>
        <taxon>Eurotiales</taxon>
        <taxon>Aspergillaceae</taxon>
        <taxon>Penicillium</taxon>
    </lineage>
</organism>
<dbReference type="GO" id="GO:0005886">
    <property type="term" value="C:plasma membrane"/>
    <property type="evidence" value="ECO:0007669"/>
    <property type="project" value="TreeGrafter"/>
</dbReference>
<evidence type="ECO:0000256" key="9">
    <source>
        <dbReference type="ARBA" id="ARBA00023136"/>
    </source>
</evidence>
<reference evidence="12" key="1">
    <citation type="submission" date="2022-11" db="EMBL/GenBank/DDBJ databases">
        <authorList>
            <person name="Petersen C."/>
        </authorList>
    </citation>
    <scope>NUCLEOTIDE SEQUENCE</scope>
    <source>
        <strain evidence="12">IBT 30069</strain>
    </source>
</reference>
<keyword evidence="5 11" id="KW-0812">Transmembrane</keyword>
<comment type="similarity">
    <text evidence="2">Belongs to the archaeal/bacterial/fungal opsin family.</text>
</comment>
<dbReference type="SUPFAM" id="SSF81321">
    <property type="entry name" value="Family A G protein-coupled receptor-like"/>
    <property type="match status" value="1"/>
</dbReference>
<keyword evidence="10" id="KW-0675">Receptor</keyword>
<dbReference type="GO" id="GO:0005783">
    <property type="term" value="C:endoplasmic reticulum"/>
    <property type="evidence" value="ECO:0007669"/>
    <property type="project" value="TreeGrafter"/>
</dbReference>
<feature type="transmembrane region" description="Helical" evidence="11">
    <location>
        <begin position="247"/>
        <end position="266"/>
    </location>
</feature>
<dbReference type="InterPro" id="IPR001425">
    <property type="entry name" value="Arc/bac/fun_rhodopsins"/>
</dbReference>
<keyword evidence="9 11" id="KW-0472">Membrane</keyword>
<accession>A0A9W9KL86</accession>
<keyword evidence="4" id="KW-0716">Sensory transduction</keyword>
<gene>
    <name evidence="12" type="ORF">N7456_006162</name>
</gene>
<dbReference type="GO" id="GO:0007602">
    <property type="term" value="P:phototransduction"/>
    <property type="evidence" value="ECO:0007669"/>
    <property type="project" value="UniProtKB-KW"/>
</dbReference>
<reference evidence="12" key="2">
    <citation type="journal article" date="2023" name="IMA Fungus">
        <title>Comparative genomic study of the Penicillium genus elucidates a diverse pangenome and 15 lateral gene transfer events.</title>
        <authorList>
            <person name="Petersen C."/>
            <person name="Sorensen T."/>
            <person name="Nielsen M.R."/>
            <person name="Sondergaard T.E."/>
            <person name="Sorensen J.L."/>
            <person name="Fitzpatrick D.A."/>
            <person name="Frisvad J.C."/>
            <person name="Nielsen K.L."/>
        </authorList>
    </citation>
    <scope>NUCLEOTIDE SEQUENCE</scope>
    <source>
        <strain evidence="12">IBT 30069</strain>
    </source>
</reference>
<keyword evidence="8" id="KW-0157">Chromophore</keyword>
<evidence type="ECO:0000256" key="10">
    <source>
        <dbReference type="ARBA" id="ARBA00023170"/>
    </source>
</evidence>
<evidence type="ECO:0000256" key="3">
    <source>
        <dbReference type="ARBA" id="ARBA00022543"/>
    </source>
</evidence>
<feature type="transmembrane region" description="Helical" evidence="11">
    <location>
        <begin position="177"/>
        <end position="196"/>
    </location>
</feature>
<dbReference type="GO" id="GO:0009881">
    <property type="term" value="F:photoreceptor activity"/>
    <property type="evidence" value="ECO:0007669"/>
    <property type="project" value="UniProtKB-KW"/>
</dbReference>
<evidence type="ECO:0000256" key="4">
    <source>
        <dbReference type="ARBA" id="ARBA00022606"/>
    </source>
</evidence>
<dbReference type="Proteomes" id="UP001149165">
    <property type="component" value="Unassembled WGS sequence"/>
</dbReference>
<evidence type="ECO:0000313" key="13">
    <source>
        <dbReference type="Proteomes" id="UP001149165"/>
    </source>
</evidence>
<comment type="subcellular location">
    <subcellularLocation>
        <location evidence="1">Membrane</location>
        <topology evidence="1">Multi-pass membrane protein</topology>
    </subcellularLocation>
</comment>
<dbReference type="PANTHER" id="PTHR28286:SF2">
    <property type="entry name" value="BACTERIORHODOPSIN _OPSIN, NOPA (EUROFUNG)"/>
    <property type="match status" value="1"/>
</dbReference>
<feature type="transmembrane region" description="Helical" evidence="11">
    <location>
        <begin position="70"/>
        <end position="89"/>
    </location>
</feature>
<protein>
    <recommendedName>
        <fullName evidence="14">Opsin</fullName>
    </recommendedName>
</protein>
<dbReference type="FunFam" id="1.20.1070.10:FF:000160">
    <property type="entry name" value="Related to Opsin-1"/>
    <property type="match status" value="1"/>
</dbReference>
<evidence type="ECO:0000313" key="12">
    <source>
        <dbReference type="EMBL" id="KAJ5109487.1"/>
    </source>
</evidence>
<evidence type="ECO:0000256" key="11">
    <source>
        <dbReference type="SAM" id="Phobius"/>
    </source>
</evidence>
<name>A0A9W9KL86_9EURO</name>
<keyword evidence="3" id="KW-0600">Photoreceptor protein</keyword>
<keyword evidence="13" id="KW-1185">Reference proteome</keyword>
<dbReference type="CDD" id="cd15028">
    <property type="entry name" value="7tm_Opsin-1_euk"/>
    <property type="match status" value="1"/>
</dbReference>
<feature type="transmembrane region" description="Helical" evidence="11">
    <location>
        <begin position="208"/>
        <end position="235"/>
    </location>
</feature>
<evidence type="ECO:0000256" key="5">
    <source>
        <dbReference type="ARBA" id="ARBA00022692"/>
    </source>
</evidence>